<name>A0ABT7M0Q5_9CYAN</name>
<evidence type="ECO:0000313" key="3">
    <source>
        <dbReference type="Proteomes" id="UP001230986"/>
    </source>
</evidence>
<comment type="caution">
    <text evidence="2">The sequence shown here is derived from an EMBL/GenBank/DDBJ whole genome shotgun (WGS) entry which is preliminary data.</text>
</comment>
<sequence>MKAIKGIANLFQVNWFALIVLLVIFLFGMSAYALQATDMIASGVSDWSALAISGVNDEVRCVFVFAAGAICSVFGLMLSVRKRRHS</sequence>
<accession>A0ABT7M0Q5</accession>
<dbReference type="Proteomes" id="UP001230986">
    <property type="component" value="Unassembled WGS sequence"/>
</dbReference>
<dbReference type="EMBL" id="JASVEJ010000039">
    <property type="protein sequence ID" value="MDL5057846.1"/>
    <property type="molecule type" value="Genomic_DNA"/>
</dbReference>
<proteinExistence type="predicted"/>
<keyword evidence="1" id="KW-1133">Transmembrane helix</keyword>
<evidence type="ECO:0000256" key="1">
    <source>
        <dbReference type="SAM" id="Phobius"/>
    </source>
</evidence>
<organism evidence="2 3">
    <name type="scientific">Geitlerinema calcuttense NRMC-F 0142</name>
    <dbReference type="NCBI Taxonomy" id="2922238"/>
    <lineage>
        <taxon>Bacteria</taxon>
        <taxon>Bacillati</taxon>
        <taxon>Cyanobacteriota</taxon>
        <taxon>Cyanophyceae</taxon>
        <taxon>Geitlerinematales</taxon>
        <taxon>Geitlerinemataceae</taxon>
        <taxon>Geitlerinema</taxon>
    </lineage>
</organism>
<dbReference type="RefSeq" id="WP_284478340.1">
    <property type="nucleotide sequence ID" value="NZ_JASVEJ010000039.1"/>
</dbReference>
<protein>
    <submittedName>
        <fullName evidence="2">Uncharacterized protein</fullName>
    </submittedName>
</protein>
<reference evidence="2 3" key="1">
    <citation type="submission" date="2023-06" db="EMBL/GenBank/DDBJ databases">
        <title>Whole genome sequence of Oscillatoria calcuttensis NRMC-F 0142.</title>
        <authorList>
            <person name="Shakena Fathima T."/>
            <person name="Muralitharan G."/>
            <person name="Thajuddin N."/>
        </authorList>
    </citation>
    <scope>NUCLEOTIDE SEQUENCE [LARGE SCALE GENOMIC DNA]</scope>
    <source>
        <strain evidence="2 3">NRMC-F 0142</strain>
    </source>
</reference>
<evidence type="ECO:0000313" key="2">
    <source>
        <dbReference type="EMBL" id="MDL5057846.1"/>
    </source>
</evidence>
<gene>
    <name evidence="2" type="ORF">QQ055_10335</name>
</gene>
<feature type="transmembrane region" description="Helical" evidence="1">
    <location>
        <begin position="59"/>
        <end position="80"/>
    </location>
</feature>
<keyword evidence="1" id="KW-0812">Transmembrane</keyword>
<keyword evidence="3" id="KW-1185">Reference proteome</keyword>
<keyword evidence="1" id="KW-0472">Membrane</keyword>